<keyword evidence="3" id="KW-0732">Signal</keyword>
<keyword evidence="2" id="KW-1133">Transmembrane helix</keyword>
<dbReference type="Proteomes" id="UP000662914">
    <property type="component" value="Chromosome"/>
</dbReference>
<feature type="domain" description="Rhodanese" evidence="4">
    <location>
        <begin position="30"/>
        <end position="120"/>
    </location>
</feature>
<dbReference type="SMART" id="SM00450">
    <property type="entry name" value="RHOD"/>
    <property type="match status" value="2"/>
</dbReference>
<dbReference type="AlphaFoldDB" id="A0A809S971"/>
<evidence type="ECO:0000256" key="3">
    <source>
        <dbReference type="SAM" id="SignalP"/>
    </source>
</evidence>
<dbReference type="Gene3D" id="3.40.250.10">
    <property type="entry name" value="Rhodanese-like domain"/>
    <property type="match status" value="2"/>
</dbReference>
<feature type="domain" description="Rhodanese" evidence="4">
    <location>
        <begin position="163"/>
        <end position="259"/>
    </location>
</feature>
<dbReference type="InterPro" id="IPR051126">
    <property type="entry name" value="Thiosulfate_sulfurtransferase"/>
</dbReference>
<dbReference type="InterPro" id="IPR001763">
    <property type="entry name" value="Rhodanese-like_dom"/>
</dbReference>
<reference evidence="5" key="1">
    <citation type="journal article" name="DNA Res.">
        <title>The physiological potential of anammox bacteria as revealed by their core genome structure.</title>
        <authorList>
            <person name="Okubo T."/>
            <person name="Toyoda A."/>
            <person name="Fukuhara K."/>
            <person name="Uchiyama I."/>
            <person name="Harigaya Y."/>
            <person name="Kuroiwa M."/>
            <person name="Suzuki T."/>
            <person name="Murakami Y."/>
            <person name="Suwa Y."/>
            <person name="Takami H."/>
        </authorList>
    </citation>
    <scope>NUCLEOTIDE SEQUENCE</scope>
    <source>
        <strain evidence="5">317325-3</strain>
    </source>
</reference>
<dbReference type="PROSITE" id="PS50206">
    <property type="entry name" value="RHODANESE_3"/>
    <property type="match status" value="2"/>
</dbReference>
<proteinExistence type="predicted"/>
<keyword evidence="2" id="KW-0472">Membrane</keyword>
<dbReference type="Pfam" id="PF00581">
    <property type="entry name" value="Rhodanese"/>
    <property type="match status" value="1"/>
</dbReference>
<name>A0A809S971_9PROT</name>
<organism evidence="5 6">
    <name type="scientific">Candidatus Desulfobacillus denitrificans</name>
    <dbReference type="NCBI Taxonomy" id="2608985"/>
    <lineage>
        <taxon>Bacteria</taxon>
        <taxon>Pseudomonadati</taxon>
        <taxon>Pseudomonadota</taxon>
        <taxon>Betaproteobacteria</taxon>
        <taxon>Candidatus Desulfobacillus</taxon>
    </lineage>
</organism>
<dbReference type="SUPFAM" id="SSF52821">
    <property type="entry name" value="Rhodanese/Cell cycle control phosphatase"/>
    <property type="match status" value="2"/>
</dbReference>
<feature type="transmembrane region" description="Helical" evidence="2">
    <location>
        <begin position="284"/>
        <end position="305"/>
    </location>
</feature>
<evidence type="ECO:0000313" key="6">
    <source>
        <dbReference type="Proteomes" id="UP000662914"/>
    </source>
</evidence>
<evidence type="ECO:0000256" key="1">
    <source>
        <dbReference type="ARBA" id="ARBA00022737"/>
    </source>
</evidence>
<dbReference type="PANTHER" id="PTHR43855:SF1">
    <property type="entry name" value="THIOSULFATE SULFURTRANSFERASE"/>
    <property type="match status" value="1"/>
</dbReference>
<dbReference type="InterPro" id="IPR036873">
    <property type="entry name" value="Rhodanese-like_dom_sf"/>
</dbReference>
<gene>
    <name evidence="5" type="ORF">DSYM_07530</name>
</gene>
<evidence type="ECO:0000259" key="4">
    <source>
        <dbReference type="PROSITE" id="PS50206"/>
    </source>
</evidence>
<protein>
    <recommendedName>
        <fullName evidence="4">Rhodanese domain-containing protein</fullName>
    </recommendedName>
</protein>
<dbReference type="PANTHER" id="PTHR43855">
    <property type="entry name" value="THIOSULFATE SULFURTRANSFERASE"/>
    <property type="match status" value="1"/>
</dbReference>
<accession>A0A809S971</accession>
<dbReference type="EMBL" id="AP021857">
    <property type="protein sequence ID" value="BBO20054.1"/>
    <property type="molecule type" value="Genomic_DNA"/>
</dbReference>
<feature type="signal peptide" evidence="3">
    <location>
        <begin position="1"/>
        <end position="18"/>
    </location>
</feature>
<evidence type="ECO:0000256" key="2">
    <source>
        <dbReference type="SAM" id="Phobius"/>
    </source>
</evidence>
<keyword evidence="1" id="KW-0677">Repeat</keyword>
<evidence type="ECO:0000313" key="5">
    <source>
        <dbReference type="EMBL" id="BBO20054.1"/>
    </source>
</evidence>
<keyword evidence="2" id="KW-0812">Transmembrane</keyword>
<dbReference type="KEGG" id="ddz:DSYM_07530"/>
<feature type="chain" id="PRO_5035219663" description="Rhodanese domain-containing protein" evidence="3">
    <location>
        <begin position="19"/>
        <end position="310"/>
    </location>
</feature>
<sequence>MKRLSCLALMCAAAAAGAAEDFAYVRAVPDEAGLVVIDARPAADCAAKSLPGARCLPAADFLGPHNRLPNARDLLWLLGTAGLTGDEEVLVVGAEAQARDFVAGLLHVAGQRRVRVLAEPVGRLLAENAAPGRGRGMIREAVFAAPMRDGLLVLRDELRDGLRAMKAPLLDGRTPEEYWGETARAARAGHLPGAVSLPAAQLRGAQNPVLPEGSPVAYAHDALEGVAYLTLLRAGHGVAAKLYAEGWAEWAADGALPADAVSYPERAQPATEKSQSAQDGGARAPALLGAALVLVATAFAAGWFARRRAA</sequence>